<name>U2WTQ9_9PROT</name>
<dbReference type="STRING" id="1397666.RS24_00824"/>
<comment type="caution">
    <text evidence="1">The sequence shown here is derived from an EMBL/GenBank/DDBJ whole genome shotgun (WGS) entry which is preliminary data.</text>
</comment>
<gene>
    <name evidence="1" type="ORF">RS24_00824</name>
</gene>
<protein>
    <submittedName>
        <fullName evidence="1">Uncharacterized protein</fullName>
    </submittedName>
</protein>
<proteinExistence type="predicted"/>
<accession>U2WTQ9</accession>
<organism evidence="1 2">
    <name type="scientific">Candidatus Micropelagius thuwalensis</name>
    <dbReference type="NCBI Taxonomy" id="1397666"/>
    <lineage>
        <taxon>Bacteria</taxon>
        <taxon>Pseudomonadati</taxon>
        <taxon>Pseudomonadota</taxon>
        <taxon>Alphaproteobacteria</taxon>
        <taxon>PS1 clade</taxon>
        <taxon>Candidatus Micropelagius</taxon>
    </lineage>
</organism>
<evidence type="ECO:0000313" key="2">
    <source>
        <dbReference type="Proteomes" id="UP000016762"/>
    </source>
</evidence>
<dbReference type="Proteomes" id="UP000016762">
    <property type="component" value="Unassembled WGS sequence"/>
</dbReference>
<dbReference type="EMBL" id="AWXE01000003">
    <property type="protein sequence ID" value="ERL46908.1"/>
    <property type="molecule type" value="Genomic_DNA"/>
</dbReference>
<evidence type="ECO:0000313" key="1">
    <source>
        <dbReference type="EMBL" id="ERL46908.1"/>
    </source>
</evidence>
<keyword evidence="2" id="KW-1185">Reference proteome</keyword>
<reference evidence="1 2" key="1">
    <citation type="journal article" date="2014" name="FEMS Microbiol. Ecol.">
        <title>Genomic differentiation among two strains of the PS1 clade isolated from geographically separated marine habitats.</title>
        <authorList>
            <person name="Jimenez-Infante F."/>
            <person name="Ngugi D.K."/>
            <person name="Alam I."/>
            <person name="Rashid M."/>
            <person name="Baalawi W."/>
            <person name="Kamau A.A."/>
            <person name="Bajic V.B."/>
            <person name="Stingl U."/>
        </authorList>
    </citation>
    <scope>NUCLEOTIDE SEQUENCE [LARGE SCALE GENOMIC DNA]</scope>
    <source>
        <strain evidence="1 2">RS24</strain>
    </source>
</reference>
<dbReference type="AlphaFoldDB" id="U2WTQ9"/>
<sequence>MVKKFLLSAFFVVFFFCSTGYSLENRQILIQEIEDTFAEDIISSSEVSKKRKFYRKYPYKFEAGPAKLFLFHSNPELTLKTILGEENFLKINKKLISELTEALKNTFRRYAYEWLNSNLNTSLRLKKLL</sequence>